<reference evidence="2" key="1">
    <citation type="journal article" date="2014" name="Front. Microbiol.">
        <title>High frequency of phylogenetically diverse reductive dehalogenase-homologous genes in deep subseafloor sedimentary metagenomes.</title>
        <authorList>
            <person name="Kawai M."/>
            <person name="Futagami T."/>
            <person name="Toyoda A."/>
            <person name="Takaki Y."/>
            <person name="Nishi S."/>
            <person name="Hori S."/>
            <person name="Arai W."/>
            <person name="Tsubouchi T."/>
            <person name="Morono Y."/>
            <person name="Uchiyama I."/>
            <person name="Ito T."/>
            <person name="Fujiyama A."/>
            <person name="Inagaki F."/>
            <person name="Takami H."/>
        </authorList>
    </citation>
    <scope>NUCLEOTIDE SEQUENCE</scope>
    <source>
        <strain evidence="2">Expedition CK06-06</strain>
    </source>
</reference>
<proteinExistence type="predicted"/>
<name>X1GFR9_9ZZZZ</name>
<protein>
    <recommendedName>
        <fullName evidence="1">DUF4145 domain-containing protein</fullName>
    </recommendedName>
</protein>
<dbReference type="EMBL" id="BARU01010282">
    <property type="protein sequence ID" value="GAH31873.1"/>
    <property type="molecule type" value="Genomic_DNA"/>
</dbReference>
<feature type="domain" description="DUF4145" evidence="1">
    <location>
        <begin position="25"/>
        <end position="110"/>
    </location>
</feature>
<evidence type="ECO:0000313" key="2">
    <source>
        <dbReference type="EMBL" id="GAH31873.1"/>
    </source>
</evidence>
<accession>X1GFR9</accession>
<evidence type="ECO:0000259" key="1">
    <source>
        <dbReference type="Pfam" id="PF13643"/>
    </source>
</evidence>
<dbReference type="Pfam" id="PF13643">
    <property type="entry name" value="DUF4145"/>
    <property type="match status" value="1"/>
</dbReference>
<comment type="caution">
    <text evidence="2">The sequence shown here is derived from an EMBL/GenBank/DDBJ whole genome shotgun (WGS) entry which is preliminary data.</text>
</comment>
<dbReference type="AlphaFoldDB" id="X1GFR9"/>
<gene>
    <name evidence="2" type="ORF">S03H2_19649</name>
</gene>
<sequence length="148" mass="16352">MIYPEASNAPLPSEDLPADVKEDFREARKVVNASPRSAAALLRLALQKLMIELGEKGKNLDDDIGNLVKKGLPEKIQKALDVVRVIGNNAVHPGQIDLRDDAETAIVLFELLNMIAESQIAQPKRVDEIFGRLPEEAKKHIKKRDGTP</sequence>
<dbReference type="InterPro" id="IPR025285">
    <property type="entry name" value="DUF4145"/>
</dbReference>
<organism evidence="2">
    <name type="scientific">marine sediment metagenome</name>
    <dbReference type="NCBI Taxonomy" id="412755"/>
    <lineage>
        <taxon>unclassified sequences</taxon>
        <taxon>metagenomes</taxon>
        <taxon>ecological metagenomes</taxon>
    </lineage>
</organism>